<reference evidence="3" key="1">
    <citation type="submission" date="2021-01" db="EMBL/GenBank/DDBJ databases">
        <authorList>
            <person name="Corre E."/>
            <person name="Pelletier E."/>
            <person name="Niang G."/>
            <person name="Scheremetjew M."/>
            <person name="Finn R."/>
            <person name="Kale V."/>
            <person name="Holt S."/>
            <person name="Cochrane G."/>
            <person name="Meng A."/>
            <person name="Brown T."/>
            <person name="Cohen L."/>
        </authorList>
    </citation>
    <scope>NUCLEOTIDE SEQUENCE</scope>
    <source>
        <strain evidence="3">CCMP 2712</strain>
    </source>
</reference>
<accession>A0A7S4UJK8</accession>
<dbReference type="PANTHER" id="PTHR14588:SF2">
    <property type="entry name" value="DDB1- AND CUL4-ASSOCIATED FACTOR 10"/>
    <property type="match status" value="1"/>
</dbReference>
<keyword evidence="1" id="KW-0853">WD repeat</keyword>
<protein>
    <submittedName>
        <fullName evidence="3">Uncharacterized protein</fullName>
    </submittedName>
</protein>
<keyword evidence="2" id="KW-0677">Repeat</keyword>
<proteinExistence type="predicted"/>
<organism evidence="3">
    <name type="scientific">Guillardia theta</name>
    <name type="common">Cryptophyte</name>
    <name type="synonym">Cryptomonas phi</name>
    <dbReference type="NCBI Taxonomy" id="55529"/>
    <lineage>
        <taxon>Eukaryota</taxon>
        <taxon>Cryptophyceae</taxon>
        <taxon>Pyrenomonadales</taxon>
        <taxon>Geminigeraceae</taxon>
        <taxon>Guillardia</taxon>
    </lineage>
</organism>
<name>A0A7S4UJK8_GUITH</name>
<dbReference type="SUPFAM" id="SSF50978">
    <property type="entry name" value="WD40 repeat-like"/>
    <property type="match status" value="1"/>
</dbReference>
<dbReference type="AlphaFoldDB" id="A0A7S4UJK8"/>
<evidence type="ECO:0000256" key="1">
    <source>
        <dbReference type="ARBA" id="ARBA00022574"/>
    </source>
</evidence>
<dbReference type="InterPro" id="IPR036322">
    <property type="entry name" value="WD40_repeat_dom_sf"/>
</dbReference>
<sequence>MALSRDVNGERLIVSFCDEGGSTIIINDVDFSQALLDMHSKTSATTMLVEQTAISRILQMKKLYKNHNNFCRRRDYCIIPPSCLRKRNRLELLHEPRPGFTLSVLTGPRNRPNESLLLARRNSFSFINGEFMDQLCVYRLSGGQNDFVSDQMREWIHRRDSIPDQTETSLGNSSRKRKKGEIHVVHAYKAWQIFPKRLVGICEDSQSRDIFVDASMSPCGRLICSPYYRGLRLLNMEEALKQDPSQGVSTMEPLSVNLVNKHQAHVVTAQYHPFEPIVAAGSLDGMISVHEADRG</sequence>
<gene>
    <name evidence="3" type="ORF">GTHE00462_LOCUS29270</name>
</gene>
<dbReference type="GO" id="GO:0080008">
    <property type="term" value="C:Cul4-RING E3 ubiquitin ligase complex"/>
    <property type="evidence" value="ECO:0007669"/>
    <property type="project" value="TreeGrafter"/>
</dbReference>
<dbReference type="InterPro" id="IPR039085">
    <property type="entry name" value="DCA10"/>
</dbReference>
<dbReference type="PANTHER" id="PTHR14588">
    <property type="entry name" value="DDB1- AND CUL4-ASSOCIATED FACTOR 10"/>
    <property type="match status" value="1"/>
</dbReference>
<evidence type="ECO:0000313" key="3">
    <source>
        <dbReference type="EMBL" id="CAE2324275.1"/>
    </source>
</evidence>
<evidence type="ECO:0000256" key="2">
    <source>
        <dbReference type="ARBA" id="ARBA00022737"/>
    </source>
</evidence>
<dbReference type="EMBL" id="HBKN01037321">
    <property type="protein sequence ID" value="CAE2324275.1"/>
    <property type="molecule type" value="Transcribed_RNA"/>
</dbReference>